<dbReference type="OrthoDB" id="5323532at2"/>
<dbReference type="GeneID" id="82535388"/>
<keyword evidence="2" id="KW-1185">Reference proteome</keyword>
<dbReference type="AlphaFoldDB" id="A0A3D8IDR3"/>
<name>A0A3D8IDR3_9HELI</name>
<evidence type="ECO:0000313" key="1">
    <source>
        <dbReference type="EMBL" id="RDU63248.1"/>
    </source>
</evidence>
<evidence type="ECO:0000313" key="2">
    <source>
        <dbReference type="Proteomes" id="UP000256650"/>
    </source>
</evidence>
<sequence length="109" mass="12950">MNTQYQINTFIQLTTQKIKESLSSKRKNIAIVSYYPTYRSNYGNLITELKKDYNVITIVDRILNDDFKKSAHANFHFPWRIIDGETHYYLNTDIPKLVIVFCLFYVQDS</sequence>
<dbReference type="EMBL" id="NXLS01000003">
    <property type="protein sequence ID" value="RDU63248.1"/>
    <property type="molecule type" value="Genomic_DNA"/>
</dbReference>
<comment type="caution">
    <text evidence="1">The sequence shown here is derived from an EMBL/GenBank/DDBJ whole genome shotgun (WGS) entry which is preliminary data.</text>
</comment>
<gene>
    <name evidence="1" type="ORF">CQA43_03710</name>
</gene>
<organism evidence="1 2">
    <name type="scientific">Helicobacter ganmani</name>
    <dbReference type="NCBI Taxonomy" id="60246"/>
    <lineage>
        <taxon>Bacteria</taxon>
        <taxon>Pseudomonadati</taxon>
        <taxon>Campylobacterota</taxon>
        <taxon>Epsilonproteobacteria</taxon>
        <taxon>Campylobacterales</taxon>
        <taxon>Helicobacteraceae</taxon>
        <taxon>Helicobacter</taxon>
    </lineage>
</organism>
<dbReference type="RefSeq" id="WP_115551278.1">
    <property type="nucleotide sequence ID" value="NZ_CAOOSM010000001.1"/>
</dbReference>
<dbReference type="Proteomes" id="UP000256650">
    <property type="component" value="Unassembled WGS sequence"/>
</dbReference>
<reference evidence="1 2" key="1">
    <citation type="submission" date="2018-04" db="EMBL/GenBank/DDBJ databases">
        <title>Novel Campyloabacter and Helicobacter Species and Strains.</title>
        <authorList>
            <person name="Mannion A.J."/>
            <person name="Shen Z."/>
            <person name="Fox J.G."/>
        </authorList>
    </citation>
    <scope>NUCLEOTIDE SEQUENCE [LARGE SCALE GENOMIC DNA]</scope>
    <source>
        <strain evidence="1 2">MIT 99-5101</strain>
    </source>
</reference>
<protein>
    <submittedName>
        <fullName evidence="1">Uncharacterized protein</fullName>
    </submittedName>
</protein>
<accession>A0A3D8IDR3</accession>
<proteinExistence type="predicted"/>